<evidence type="ECO:0000313" key="2">
    <source>
        <dbReference type="EMBL" id="PLW30892.1"/>
    </source>
</evidence>
<comment type="caution">
    <text evidence="2">The sequence shown here is derived from an EMBL/GenBank/DDBJ whole genome shotgun (WGS) entry which is preliminary data.</text>
</comment>
<protein>
    <submittedName>
        <fullName evidence="2">Uncharacterized protein</fullName>
    </submittedName>
</protein>
<name>A0A2N5TZI2_9BASI</name>
<sequence>MPSAHESRSGSRWNGETGQQVLDDQHKSCKHAEAIETCQFNDVIFLERDIVRRDYPGRELGIIHEIALAGPGPKSNGPQILGKLTRPPRDFPQDLHVKILWRVRLDLGTRPGTSLDA</sequence>
<dbReference type="EMBL" id="PGCI01000283">
    <property type="protein sequence ID" value="PLW30892.1"/>
    <property type="molecule type" value="Genomic_DNA"/>
</dbReference>
<organism evidence="2 3">
    <name type="scientific">Puccinia coronata f. sp. avenae</name>
    <dbReference type="NCBI Taxonomy" id="200324"/>
    <lineage>
        <taxon>Eukaryota</taxon>
        <taxon>Fungi</taxon>
        <taxon>Dikarya</taxon>
        <taxon>Basidiomycota</taxon>
        <taxon>Pucciniomycotina</taxon>
        <taxon>Pucciniomycetes</taxon>
        <taxon>Pucciniales</taxon>
        <taxon>Pucciniaceae</taxon>
        <taxon>Puccinia</taxon>
    </lineage>
</organism>
<dbReference type="AlphaFoldDB" id="A0A2N5TZI2"/>
<proteinExistence type="predicted"/>
<evidence type="ECO:0000313" key="3">
    <source>
        <dbReference type="Proteomes" id="UP000235392"/>
    </source>
</evidence>
<gene>
    <name evidence="2" type="ORF">PCASD_15486</name>
</gene>
<feature type="compositionally biased region" description="Polar residues" evidence="1">
    <location>
        <begin position="10"/>
        <end position="22"/>
    </location>
</feature>
<evidence type="ECO:0000256" key="1">
    <source>
        <dbReference type="SAM" id="MobiDB-lite"/>
    </source>
</evidence>
<reference evidence="2 3" key="1">
    <citation type="submission" date="2017-11" db="EMBL/GenBank/DDBJ databases">
        <title>De novo assembly and phasing of dikaryotic genomes from two isolates of Puccinia coronata f. sp. avenae, the causal agent of oat crown rust.</title>
        <authorList>
            <person name="Miller M.E."/>
            <person name="Zhang Y."/>
            <person name="Omidvar V."/>
            <person name="Sperschneider J."/>
            <person name="Schwessinger B."/>
            <person name="Raley C."/>
            <person name="Palmer J.M."/>
            <person name="Garnica D."/>
            <person name="Upadhyaya N."/>
            <person name="Rathjen J."/>
            <person name="Taylor J.M."/>
            <person name="Park R.F."/>
            <person name="Dodds P.N."/>
            <person name="Hirsch C.D."/>
            <person name="Kianian S.F."/>
            <person name="Figueroa M."/>
        </authorList>
    </citation>
    <scope>NUCLEOTIDE SEQUENCE [LARGE SCALE GENOMIC DNA]</scope>
    <source>
        <strain evidence="2">12SD80</strain>
    </source>
</reference>
<accession>A0A2N5TZI2</accession>
<dbReference type="Proteomes" id="UP000235392">
    <property type="component" value="Unassembled WGS sequence"/>
</dbReference>
<feature type="region of interest" description="Disordered" evidence="1">
    <location>
        <begin position="1"/>
        <end position="24"/>
    </location>
</feature>